<keyword evidence="2" id="KW-1185">Reference proteome</keyword>
<reference evidence="1 2" key="1">
    <citation type="submission" date="2018-03" db="EMBL/GenBank/DDBJ databases">
        <title>Candida pseudohaemulonii genome assembly and annotation.</title>
        <authorList>
            <person name="Munoz J.F."/>
            <person name="Gade L.G."/>
            <person name="Chow N.A."/>
            <person name="Litvintseva A.P."/>
            <person name="Loparev V.N."/>
            <person name="Cuomo C.A."/>
        </authorList>
    </citation>
    <scope>NUCLEOTIDE SEQUENCE [LARGE SCALE GENOMIC DNA]</scope>
    <source>
        <strain evidence="1 2">B12108</strain>
    </source>
</reference>
<dbReference type="VEuPathDB" id="FungiDB:C7M61_003837"/>
<evidence type="ECO:0000313" key="2">
    <source>
        <dbReference type="Proteomes" id="UP000241107"/>
    </source>
</evidence>
<evidence type="ECO:0000313" key="1">
    <source>
        <dbReference type="EMBL" id="PSK36972.1"/>
    </source>
</evidence>
<organism evidence="1 2">
    <name type="scientific">Candidozyma pseudohaemuli</name>
    <dbReference type="NCBI Taxonomy" id="418784"/>
    <lineage>
        <taxon>Eukaryota</taxon>
        <taxon>Fungi</taxon>
        <taxon>Dikarya</taxon>
        <taxon>Ascomycota</taxon>
        <taxon>Saccharomycotina</taxon>
        <taxon>Pichiomycetes</taxon>
        <taxon>Metschnikowiaceae</taxon>
        <taxon>Candidozyma</taxon>
    </lineage>
</organism>
<dbReference type="Pfam" id="PF10448">
    <property type="entry name" value="POC3_POC4"/>
    <property type="match status" value="1"/>
</dbReference>
<dbReference type="AlphaFoldDB" id="A0A2P7YM17"/>
<dbReference type="InterPro" id="IPR018854">
    <property type="entry name" value="Psome_chaperone_3/4"/>
</dbReference>
<dbReference type="InterPro" id="IPR053720">
    <property type="entry name" value="Psm_Assembly_Chaperone"/>
</dbReference>
<sequence length="135" mass="14835">MEIKPTEIQGTAPDGAGFRFYKVDFVDKLVVGIVVDGVMDALFDLPLSTLKVIDEGVMKEDSLGVEPVVLVGDPQNLKLQVVAGQIGKVIYSLGNRKNVILSMGLRWWGRDTEEGDFDKLVFVLEKVRELVGSRG</sequence>
<accession>A0A2P7YM17</accession>
<dbReference type="OrthoDB" id="3980246at2759"/>
<gene>
    <name evidence="1" type="ORF">C7M61_003837</name>
</gene>
<dbReference type="EMBL" id="PYFQ01000010">
    <property type="protein sequence ID" value="PSK36972.1"/>
    <property type="molecule type" value="Genomic_DNA"/>
</dbReference>
<dbReference type="RefSeq" id="XP_024712845.1">
    <property type="nucleotide sequence ID" value="XM_024859171.1"/>
</dbReference>
<dbReference type="GeneID" id="36567225"/>
<name>A0A2P7YM17_9ASCO</name>
<dbReference type="Gene3D" id="3.30.230.90">
    <property type="match status" value="1"/>
</dbReference>
<dbReference type="Proteomes" id="UP000241107">
    <property type="component" value="Unassembled WGS sequence"/>
</dbReference>
<proteinExistence type="predicted"/>
<protein>
    <recommendedName>
        <fullName evidence="3">Proteasome assembly chaperone 3</fullName>
    </recommendedName>
</protein>
<evidence type="ECO:0008006" key="3">
    <source>
        <dbReference type="Google" id="ProtNLM"/>
    </source>
</evidence>
<comment type="caution">
    <text evidence="1">The sequence shown here is derived from an EMBL/GenBank/DDBJ whole genome shotgun (WGS) entry which is preliminary data.</text>
</comment>